<dbReference type="Proteomes" id="UP000187203">
    <property type="component" value="Unassembled WGS sequence"/>
</dbReference>
<dbReference type="Pfam" id="PF07526">
    <property type="entry name" value="POX"/>
    <property type="match status" value="1"/>
</dbReference>
<feature type="compositionally biased region" description="Low complexity" evidence="1">
    <location>
        <begin position="108"/>
        <end position="118"/>
    </location>
</feature>
<organism evidence="3 4">
    <name type="scientific">Corchorus olitorius</name>
    <dbReference type="NCBI Taxonomy" id="93759"/>
    <lineage>
        <taxon>Eukaryota</taxon>
        <taxon>Viridiplantae</taxon>
        <taxon>Streptophyta</taxon>
        <taxon>Embryophyta</taxon>
        <taxon>Tracheophyta</taxon>
        <taxon>Spermatophyta</taxon>
        <taxon>Magnoliopsida</taxon>
        <taxon>eudicotyledons</taxon>
        <taxon>Gunneridae</taxon>
        <taxon>Pentapetalae</taxon>
        <taxon>rosids</taxon>
        <taxon>malvids</taxon>
        <taxon>Malvales</taxon>
        <taxon>Malvaceae</taxon>
        <taxon>Grewioideae</taxon>
        <taxon>Apeibeae</taxon>
        <taxon>Corchorus</taxon>
    </lineage>
</organism>
<feature type="domain" description="POX" evidence="2">
    <location>
        <begin position="354"/>
        <end position="465"/>
    </location>
</feature>
<evidence type="ECO:0000259" key="2">
    <source>
        <dbReference type="Pfam" id="PF07526"/>
    </source>
</evidence>
<feature type="region of interest" description="Disordered" evidence="1">
    <location>
        <begin position="92"/>
        <end position="124"/>
    </location>
</feature>
<reference evidence="4" key="1">
    <citation type="submission" date="2013-09" db="EMBL/GenBank/DDBJ databases">
        <title>Corchorus olitorius genome sequencing.</title>
        <authorList>
            <person name="Alam M."/>
            <person name="Haque M.S."/>
            <person name="Islam M.S."/>
            <person name="Emdad E.M."/>
            <person name="Islam M.M."/>
            <person name="Ahmed B."/>
            <person name="Halim A."/>
            <person name="Hossen Q.M.M."/>
            <person name="Hossain M.Z."/>
            <person name="Ahmed R."/>
            <person name="Khan M.M."/>
            <person name="Islam R."/>
            <person name="Rashid M.M."/>
            <person name="Khan S.A."/>
            <person name="Rahman M.S."/>
            <person name="Alam M."/>
            <person name="Yahiya A.S."/>
            <person name="Khan M.S."/>
            <person name="Azam M.S."/>
            <person name="Haque T."/>
            <person name="Lashkar M.Z.H."/>
            <person name="Akhand A.I."/>
            <person name="Morshed G."/>
            <person name="Roy S."/>
            <person name="Uddin K.S."/>
            <person name="Rabeya T."/>
            <person name="Hossain A.S."/>
            <person name="Chowdhury A."/>
            <person name="Snigdha A.R."/>
            <person name="Mortoza M.S."/>
            <person name="Matin S.A."/>
            <person name="Hoque S.M.E."/>
            <person name="Islam M.K."/>
            <person name="Roy D.K."/>
            <person name="Haider R."/>
            <person name="Moosa M.M."/>
            <person name="Elias S.M."/>
            <person name="Hasan A.M."/>
            <person name="Jahan S."/>
            <person name="Shafiuddin M."/>
            <person name="Mahmood N."/>
            <person name="Shommy N.S."/>
        </authorList>
    </citation>
    <scope>NUCLEOTIDE SEQUENCE [LARGE SCALE GENOMIC DNA]</scope>
    <source>
        <strain evidence="4">cv. O-4</strain>
    </source>
</reference>
<dbReference type="EMBL" id="AWUE01016444">
    <property type="protein sequence ID" value="OMO91536.1"/>
    <property type="molecule type" value="Genomic_DNA"/>
</dbReference>
<accession>A0A1R3J9S3</accession>
<keyword evidence="4" id="KW-1185">Reference proteome</keyword>
<feature type="region of interest" description="Disordered" evidence="1">
    <location>
        <begin position="310"/>
        <end position="342"/>
    </location>
</feature>
<dbReference type="InterPro" id="IPR006563">
    <property type="entry name" value="POX_dom"/>
</dbReference>
<dbReference type="STRING" id="93759.A0A1R3J9S3"/>
<gene>
    <name evidence="3" type="ORF">COLO4_18299</name>
</gene>
<feature type="compositionally biased region" description="Polar residues" evidence="1">
    <location>
        <begin position="319"/>
        <end position="337"/>
    </location>
</feature>
<sequence length="467" mass="50453">MDMRKFRSPESHVAQQSRRDKLRVQQSSNLLHHLEDFPNIMEQESSPLHPGLNPDLVQVRNVRNANLLYDPSLIPSGIIHFPTNPNVSTIPAEESSSFPAGMSHPRLSKLNANSSKLSGDPQGYNSQQSCDWMVSYNASGSLGVSRESNIQNPMFVAQVLSNNGGESAATQYLKPNYSSYQDVQSSDLSNPGSEISSQDSRRQLYGDLNFVSPYGTVTTASVGNQGQENIARASNSWIDYSGNQPWMNRPVMEHCQQWGGELGFLAIKSSQEVHRDNATTQGLSLSLSSSPKPKICDAAQLTDDQYGLESKPFPKPSIISKTSGKSVPETGGTSSASLHRHTGPLGPFTGYATILKNSRFLKPAQELLDEFCHSTNSKVVKVCDANEGITSGEASGSASVDAANTVDMEGGGSKGNNNSVASSSTFYSCNEIGVDHGGVGSSSDEPCRPEYQQKKAKLLYLQEEVGY</sequence>
<feature type="region of interest" description="Disordered" evidence="1">
    <location>
        <begin position="1"/>
        <end position="23"/>
    </location>
</feature>
<dbReference type="AlphaFoldDB" id="A0A1R3J9S3"/>
<name>A0A1R3J9S3_9ROSI</name>
<dbReference type="OrthoDB" id="10056939at2759"/>
<evidence type="ECO:0000313" key="3">
    <source>
        <dbReference type="EMBL" id="OMO91536.1"/>
    </source>
</evidence>
<comment type="caution">
    <text evidence="3">The sequence shown here is derived from an EMBL/GenBank/DDBJ whole genome shotgun (WGS) entry which is preliminary data.</text>
</comment>
<evidence type="ECO:0000256" key="1">
    <source>
        <dbReference type="SAM" id="MobiDB-lite"/>
    </source>
</evidence>
<protein>
    <submittedName>
        <fullName evidence="3">POX family protein</fullName>
    </submittedName>
</protein>
<evidence type="ECO:0000313" key="4">
    <source>
        <dbReference type="Proteomes" id="UP000187203"/>
    </source>
</evidence>
<feature type="compositionally biased region" description="Basic and acidic residues" evidence="1">
    <location>
        <begin position="1"/>
        <end position="10"/>
    </location>
</feature>
<proteinExistence type="predicted"/>